<dbReference type="InParanoid" id="A0A0D2JN35"/>
<dbReference type="PROSITE" id="PS01174">
    <property type="entry name" value="LIPASE_GDXG_SER"/>
    <property type="match status" value="1"/>
</dbReference>
<dbReference type="InterPro" id="IPR033140">
    <property type="entry name" value="Lipase_GDXG_put_SER_AS"/>
</dbReference>
<reference evidence="5 6" key="1">
    <citation type="submission" date="2013-11" db="EMBL/GenBank/DDBJ databases">
        <title>Metagenomic analysis of a methanogenic consortium involved in long chain n-alkane degradation.</title>
        <authorList>
            <person name="Davidova I.A."/>
            <person name="Callaghan A.V."/>
            <person name="Wawrik B."/>
            <person name="Pruitt S."/>
            <person name="Marks C."/>
            <person name="Duncan K.E."/>
            <person name="Suflita J.M."/>
        </authorList>
    </citation>
    <scope>NUCLEOTIDE SEQUENCE [LARGE SCALE GENOMIC DNA]</scope>
    <source>
        <strain evidence="5 6">SPR</strain>
    </source>
</reference>
<comment type="similarity">
    <text evidence="1">Belongs to the 'GDXG' lipolytic enzyme family.</text>
</comment>
<feature type="active site" evidence="3">
    <location>
        <position position="160"/>
    </location>
</feature>
<dbReference type="InterPro" id="IPR050300">
    <property type="entry name" value="GDXG_lipolytic_enzyme"/>
</dbReference>
<dbReference type="InterPro" id="IPR013094">
    <property type="entry name" value="AB_hydrolase_3"/>
</dbReference>
<dbReference type="AlphaFoldDB" id="A0A0D2JN35"/>
<dbReference type="InterPro" id="IPR029058">
    <property type="entry name" value="AB_hydrolase_fold"/>
</dbReference>
<proteinExistence type="inferred from homology"/>
<dbReference type="FunCoup" id="A0A0D2JN35">
    <property type="interactions" value="353"/>
</dbReference>
<evidence type="ECO:0000313" key="5">
    <source>
        <dbReference type="EMBL" id="KIX10900.1"/>
    </source>
</evidence>
<dbReference type="Pfam" id="PF07859">
    <property type="entry name" value="Abhydrolase_3"/>
    <property type="match status" value="1"/>
</dbReference>
<dbReference type="EMBL" id="AZAC01000078">
    <property type="protein sequence ID" value="KIX10900.1"/>
    <property type="molecule type" value="Genomic_DNA"/>
</dbReference>
<dbReference type="RefSeq" id="WP_052515606.1">
    <property type="nucleotide sequence ID" value="NZ_AZAC01000078.1"/>
</dbReference>
<evidence type="ECO:0000256" key="3">
    <source>
        <dbReference type="PROSITE-ProRule" id="PRU10038"/>
    </source>
</evidence>
<evidence type="ECO:0000256" key="1">
    <source>
        <dbReference type="ARBA" id="ARBA00010515"/>
    </source>
</evidence>
<dbReference type="SUPFAM" id="SSF53474">
    <property type="entry name" value="alpha/beta-Hydrolases"/>
    <property type="match status" value="1"/>
</dbReference>
<organism evidence="5 6">
    <name type="scientific">Dethiosulfatarculus sandiegensis</name>
    <dbReference type="NCBI Taxonomy" id="1429043"/>
    <lineage>
        <taxon>Bacteria</taxon>
        <taxon>Pseudomonadati</taxon>
        <taxon>Thermodesulfobacteriota</taxon>
        <taxon>Desulfarculia</taxon>
        <taxon>Desulfarculales</taxon>
        <taxon>Desulfarculaceae</taxon>
        <taxon>Dethiosulfatarculus</taxon>
    </lineage>
</organism>
<keyword evidence="2" id="KW-0378">Hydrolase</keyword>
<accession>A0A0D2JN35</accession>
<evidence type="ECO:0000259" key="4">
    <source>
        <dbReference type="Pfam" id="PF07859"/>
    </source>
</evidence>
<gene>
    <name evidence="5" type="ORF">X474_27135</name>
</gene>
<dbReference type="GO" id="GO:0016787">
    <property type="term" value="F:hydrolase activity"/>
    <property type="evidence" value="ECO:0007669"/>
    <property type="project" value="UniProtKB-KW"/>
</dbReference>
<dbReference type="Gene3D" id="3.40.50.1820">
    <property type="entry name" value="alpha/beta hydrolase"/>
    <property type="match status" value="1"/>
</dbReference>
<dbReference type="PANTHER" id="PTHR48081:SF8">
    <property type="entry name" value="ALPHA_BETA HYDROLASE FOLD-3 DOMAIN-CONTAINING PROTEIN-RELATED"/>
    <property type="match status" value="1"/>
</dbReference>
<dbReference type="Proteomes" id="UP000032233">
    <property type="component" value="Unassembled WGS sequence"/>
</dbReference>
<comment type="caution">
    <text evidence="5">The sequence shown here is derived from an EMBL/GenBank/DDBJ whole genome shotgun (WGS) entry which is preliminary data.</text>
</comment>
<dbReference type="OrthoDB" id="24847at2"/>
<evidence type="ECO:0000256" key="2">
    <source>
        <dbReference type="ARBA" id="ARBA00022801"/>
    </source>
</evidence>
<name>A0A0D2JN35_9BACT</name>
<sequence>MSDDVFLPQIENLINTAKQGGGAPLENLAPNEARELRQAFFKELLGNTKEISYTNDFYIPVDGREVFCRHYRHREDENRGCLVYYHGGGWLVGSVESHDNLCRKLCLKAGCDIISVDYSLSPENKFPRAVHDCFEALKWVAANSGTLGFDPQKIAVAGDSSGGNLAASVCLMSRDRSGPEIQLQILVYPVTNLKNLATASYLKYNDDLLLTKSAMAYFIDQYLENPDQAEDPYASPLLAKDHQNLPPALILLAEHDVLTSDGELYGQVLEQAGNAVNTVILPGTIHLFFGMEILSDMENGLELAAKALREAL</sequence>
<dbReference type="STRING" id="1429043.X474_27135"/>
<evidence type="ECO:0000313" key="6">
    <source>
        <dbReference type="Proteomes" id="UP000032233"/>
    </source>
</evidence>
<dbReference type="PANTHER" id="PTHR48081">
    <property type="entry name" value="AB HYDROLASE SUPERFAMILY PROTEIN C4A8.06C"/>
    <property type="match status" value="1"/>
</dbReference>
<feature type="domain" description="Alpha/beta hydrolase fold-3" evidence="4">
    <location>
        <begin position="82"/>
        <end position="289"/>
    </location>
</feature>
<protein>
    <submittedName>
        <fullName evidence="5">Lipase</fullName>
    </submittedName>
</protein>
<keyword evidence="6" id="KW-1185">Reference proteome</keyword>